<evidence type="ECO:0000313" key="2">
    <source>
        <dbReference type="EMBL" id="SBS89750.1"/>
    </source>
</evidence>
<feature type="transmembrane region" description="Helical" evidence="1">
    <location>
        <begin position="130"/>
        <end position="156"/>
    </location>
</feature>
<keyword evidence="1" id="KW-1133">Transmembrane helix</keyword>
<name>A0A1A8WCK8_PLAOA</name>
<dbReference type="AlphaFoldDB" id="A0A1A8WCK8"/>
<evidence type="ECO:0000256" key="1">
    <source>
        <dbReference type="SAM" id="Phobius"/>
    </source>
</evidence>
<sequence length="216" mass="25577">MKVVIPDKQKIFEEFEKATFGNDHDTLTLLEDLNGQYTDLHNYGCLLEKAHKYAQTLYSNGKNNYICGYFNDWVNKKNQEHTSNGKNCQYAEMWEQYIEKLWVQLLQKATTPNWCTRTKVTYTCSKSSPYVTGILVSLFLLATFGTLFFMLNNVIYKSLLFKSIKRWFHKFLNKNESIRNNIYKYVPQKLLDYSENMDTHQIDETINLYYLSSHNS</sequence>
<proteinExistence type="predicted"/>
<dbReference type="EMBL" id="FLQU01000805">
    <property type="protein sequence ID" value="SBS89750.1"/>
    <property type="molecule type" value="Genomic_DNA"/>
</dbReference>
<dbReference type="Proteomes" id="UP000078560">
    <property type="component" value="Unassembled WGS sequence"/>
</dbReference>
<protein>
    <submittedName>
        <fullName evidence="2">PIR Superfamily Protein</fullName>
    </submittedName>
</protein>
<keyword evidence="1" id="KW-0472">Membrane</keyword>
<keyword evidence="1" id="KW-0812">Transmembrane</keyword>
<accession>A0A1A8WCK8</accession>
<organism evidence="2 3">
    <name type="scientific">Plasmodium ovale curtisi</name>
    <dbReference type="NCBI Taxonomy" id="864141"/>
    <lineage>
        <taxon>Eukaryota</taxon>
        <taxon>Sar</taxon>
        <taxon>Alveolata</taxon>
        <taxon>Apicomplexa</taxon>
        <taxon>Aconoidasida</taxon>
        <taxon>Haemosporida</taxon>
        <taxon>Plasmodiidae</taxon>
        <taxon>Plasmodium</taxon>
        <taxon>Plasmodium (Plasmodium)</taxon>
    </lineage>
</organism>
<reference evidence="3" key="1">
    <citation type="submission" date="2016-05" db="EMBL/GenBank/DDBJ databases">
        <authorList>
            <person name="Naeem Raeece"/>
        </authorList>
    </citation>
    <scope>NUCLEOTIDE SEQUENCE [LARGE SCALE GENOMIC DNA]</scope>
</reference>
<evidence type="ECO:0000313" key="3">
    <source>
        <dbReference type="Proteomes" id="UP000078560"/>
    </source>
</evidence>
<gene>
    <name evidence="2" type="ORF">POVCU2_0056950</name>
</gene>